<dbReference type="PANTHER" id="PTHR47413">
    <property type="entry name" value="LIPASE-LIKE PAD4"/>
    <property type="match status" value="1"/>
</dbReference>
<comment type="caution">
    <text evidence="1">The sequence shown here is derived from an EMBL/GenBank/DDBJ whole genome shotgun (WGS) entry which is preliminary data.</text>
</comment>
<dbReference type="PANTHER" id="PTHR47413:SF2">
    <property type="entry name" value="LIPASE-LIKE PAD4"/>
    <property type="match status" value="1"/>
</dbReference>
<reference evidence="1 2" key="1">
    <citation type="submission" date="2019-01" db="EMBL/GenBank/DDBJ databases">
        <title>Sequencing of cultivated peanut Arachis hypogaea provides insights into genome evolution and oil improvement.</title>
        <authorList>
            <person name="Chen X."/>
        </authorList>
    </citation>
    <scope>NUCLEOTIDE SEQUENCE [LARGE SCALE GENOMIC DNA]</scope>
    <source>
        <strain evidence="2">cv. Fuhuasheng</strain>
        <tissue evidence="1">Leaves</tissue>
    </source>
</reference>
<dbReference type="EMBL" id="SDMP01000018">
    <property type="protein sequence ID" value="RYQ94356.1"/>
    <property type="molecule type" value="Genomic_DNA"/>
</dbReference>
<dbReference type="STRING" id="3818.A0A444XXP4"/>
<gene>
    <name evidence="1" type="ORF">Ahy_B08g089262</name>
</gene>
<sequence length="129" mass="14107">MVIDEASFFETSEDLATCLATSPIISESWRLCSVANVTAARSFVAESGGGDGGVVYVASSGVQMAEGTESSWRRLVALESIGGESLFSMHRKREEEEEVVMVHAAIFDLFSSFFVSFRNQFFGSWSLLQ</sequence>
<dbReference type="Proteomes" id="UP000289738">
    <property type="component" value="Chromosome B08"/>
</dbReference>
<organism evidence="1 2">
    <name type="scientific">Arachis hypogaea</name>
    <name type="common">Peanut</name>
    <dbReference type="NCBI Taxonomy" id="3818"/>
    <lineage>
        <taxon>Eukaryota</taxon>
        <taxon>Viridiplantae</taxon>
        <taxon>Streptophyta</taxon>
        <taxon>Embryophyta</taxon>
        <taxon>Tracheophyta</taxon>
        <taxon>Spermatophyta</taxon>
        <taxon>Magnoliopsida</taxon>
        <taxon>eudicotyledons</taxon>
        <taxon>Gunneridae</taxon>
        <taxon>Pentapetalae</taxon>
        <taxon>rosids</taxon>
        <taxon>fabids</taxon>
        <taxon>Fabales</taxon>
        <taxon>Fabaceae</taxon>
        <taxon>Papilionoideae</taxon>
        <taxon>50 kb inversion clade</taxon>
        <taxon>dalbergioids sensu lato</taxon>
        <taxon>Dalbergieae</taxon>
        <taxon>Pterocarpus clade</taxon>
        <taxon>Arachis</taxon>
    </lineage>
</organism>
<evidence type="ECO:0000313" key="2">
    <source>
        <dbReference type="Proteomes" id="UP000289738"/>
    </source>
</evidence>
<protein>
    <submittedName>
        <fullName evidence="1">Uncharacterized protein</fullName>
    </submittedName>
</protein>
<accession>A0A444XXP4</accession>
<name>A0A444XXP4_ARAHY</name>
<evidence type="ECO:0000313" key="1">
    <source>
        <dbReference type="EMBL" id="RYQ94356.1"/>
    </source>
</evidence>
<keyword evidence="2" id="KW-1185">Reference proteome</keyword>
<dbReference type="AlphaFoldDB" id="A0A444XXP4"/>
<proteinExistence type="predicted"/>